<proteinExistence type="predicted"/>
<gene>
    <name evidence="2" type="ORF">VKT23_006096</name>
</gene>
<protein>
    <submittedName>
        <fullName evidence="2">Uncharacterized protein</fullName>
    </submittedName>
</protein>
<feature type="region of interest" description="Disordered" evidence="1">
    <location>
        <begin position="13"/>
        <end position="50"/>
    </location>
</feature>
<evidence type="ECO:0000313" key="3">
    <source>
        <dbReference type="Proteomes" id="UP001498398"/>
    </source>
</evidence>
<dbReference type="Proteomes" id="UP001498398">
    <property type="component" value="Unassembled WGS sequence"/>
</dbReference>
<feature type="region of interest" description="Disordered" evidence="1">
    <location>
        <begin position="82"/>
        <end position="108"/>
    </location>
</feature>
<organism evidence="2 3">
    <name type="scientific">Marasmiellus scandens</name>
    <dbReference type="NCBI Taxonomy" id="2682957"/>
    <lineage>
        <taxon>Eukaryota</taxon>
        <taxon>Fungi</taxon>
        <taxon>Dikarya</taxon>
        <taxon>Basidiomycota</taxon>
        <taxon>Agaricomycotina</taxon>
        <taxon>Agaricomycetes</taxon>
        <taxon>Agaricomycetidae</taxon>
        <taxon>Agaricales</taxon>
        <taxon>Marasmiineae</taxon>
        <taxon>Omphalotaceae</taxon>
        <taxon>Marasmiellus</taxon>
    </lineage>
</organism>
<evidence type="ECO:0000256" key="1">
    <source>
        <dbReference type="SAM" id="MobiDB-lite"/>
    </source>
</evidence>
<dbReference type="EMBL" id="JBANRG010000007">
    <property type="protein sequence ID" value="KAK7464887.1"/>
    <property type="molecule type" value="Genomic_DNA"/>
</dbReference>
<accession>A0ABR1JPV4</accession>
<comment type="caution">
    <text evidence="2">The sequence shown here is derived from an EMBL/GenBank/DDBJ whole genome shotgun (WGS) entry which is preliminary data.</text>
</comment>
<sequence length="108" mass="12109">MMMSRITLNLKKSAHKKRMNDPGHVSSLICISPASPDRPSPGAWSESPNRFHYPDPVLDLRNPNAGVVMHIEHATYDDEYVQMSPQAGPSSAKQPARYIPPYSPRRQV</sequence>
<name>A0ABR1JPV4_9AGAR</name>
<keyword evidence="3" id="KW-1185">Reference proteome</keyword>
<feature type="compositionally biased region" description="Polar residues" evidence="1">
    <location>
        <begin position="83"/>
        <end position="93"/>
    </location>
</feature>
<evidence type="ECO:0000313" key="2">
    <source>
        <dbReference type="EMBL" id="KAK7464887.1"/>
    </source>
</evidence>
<reference evidence="2 3" key="1">
    <citation type="submission" date="2024-01" db="EMBL/GenBank/DDBJ databases">
        <title>A draft genome for the cacao thread blight pathogen Marasmiellus scandens.</title>
        <authorList>
            <person name="Baruah I.K."/>
            <person name="Leung J."/>
            <person name="Bukari Y."/>
            <person name="Amoako-Attah I."/>
            <person name="Meinhardt L.W."/>
            <person name="Bailey B.A."/>
            <person name="Cohen S.P."/>
        </authorList>
    </citation>
    <scope>NUCLEOTIDE SEQUENCE [LARGE SCALE GENOMIC DNA]</scope>
    <source>
        <strain evidence="2 3">GH-19</strain>
    </source>
</reference>